<accession>A0A5N5EYE4</accession>
<reference evidence="2 3" key="1">
    <citation type="submission" date="2019-09" db="EMBL/GenBank/DDBJ databases">
        <authorList>
            <person name="Liu P."/>
        </authorList>
    </citation>
    <scope>NUCLEOTIDE SEQUENCE [LARGE SCALE GENOMIC DNA]</scope>
    <source>
        <strain evidence="2 3">TRM68085</strain>
    </source>
</reference>
<evidence type="ECO:0000313" key="2">
    <source>
        <dbReference type="EMBL" id="KAB2593910.1"/>
    </source>
</evidence>
<evidence type="ECO:0000256" key="1">
    <source>
        <dbReference type="SAM" id="Phobius"/>
    </source>
</evidence>
<keyword evidence="3" id="KW-1185">Reference proteome</keyword>
<keyword evidence="1" id="KW-1133">Transmembrane helix</keyword>
<evidence type="ECO:0008006" key="4">
    <source>
        <dbReference type="Google" id="ProtNLM"/>
    </source>
</evidence>
<proteinExistence type="predicted"/>
<organism evidence="2 3">
    <name type="scientific">Streptomyces arboris</name>
    <dbReference type="NCBI Taxonomy" id="2600619"/>
    <lineage>
        <taxon>Bacteria</taxon>
        <taxon>Bacillati</taxon>
        <taxon>Actinomycetota</taxon>
        <taxon>Actinomycetes</taxon>
        <taxon>Kitasatosporales</taxon>
        <taxon>Streptomycetaceae</taxon>
        <taxon>Streptomyces</taxon>
    </lineage>
</organism>
<dbReference type="Proteomes" id="UP000326907">
    <property type="component" value="Unassembled WGS sequence"/>
</dbReference>
<protein>
    <recommendedName>
        <fullName evidence="4">Integral membrane protein</fullName>
    </recommendedName>
</protein>
<evidence type="ECO:0000313" key="3">
    <source>
        <dbReference type="Proteomes" id="UP000326907"/>
    </source>
</evidence>
<keyword evidence="1" id="KW-0812">Transmembrane</keyword>
<keyword evidence="1" id="KW-0472">Membrane</keyword>
<feature type="transmembrane region" description="Helical" evidence="1">
    <location>
        <begin position="91"/>
        <end position="114"/>
    </location>
</feature>
<feature type="transmembrane region" description="Helical" evidence="1">
    <location>
        <begin position="12"/>
        <end position="40"/>
    </location>
</feature>
<dbReference type="EMBL" id="VYUA01000002">
    <property type="protein sequence ID" value="KAB2593910.1"/>
    <property type="molecule type" value="Genomic_DNA"/>
</dbReference>
<name>A0A5N5EYE4_9ACTN</name>
<gene>
    <name evidence="2" type="ORF">F5983_02510</name>
</gene>
<sequence length="118" mass="12046">MRSAPHPPRALGGGWTATLVIDAVVTLVTATALAGIGVLIPAFEEDYDMPAGRHLSEAAPFFGGAALLVGSLVVTALVVRSGSDRRRRASLVTAAVRLGVLLAGALTFIVYGTLTYGG</sequence>
<dbReference type="AlphaFoldDB" id="A0A5N5EYE4"/>
<comment type="caution">
    <text evidence="2">The sequence shown here is derived from an EMBL/GenBank/DDBJ whole genome shotgun (WGS) entry which is preliminary data.</text>
</comment>
<dbReference type="RefSeq" id="WP_151508815.1">
    <property type="nucleotide sequence ID" value="NZ_VYUA01000002.1"/>
</dbReference>
<feature type="transmembrane region" description="Helical" evidence="1">
    <location>
        <begin position="60"/>
        <end position="79"/>
    </location>
</feature>